<dbReference type="AlphaFoldDB" id="A0A0N4YFR4"/>
<dbReference type="InterPro" id="IPR005828">
    <property type="entry name" value="MFS_sugar_transport-like"/>
</dbReference>
<keyword evidence="3 5" id="KW-1133">Transmembrane helix</keyword>
<feature type="transmembrane region" description="Helical" evidence="5">
    <location>
        <begin position="313"/>
        <end position="335"/>
    </location>
</feature>
<feature type="transmembrane region" description="Helical" evidence="5">
    <location>
        <begin position="159"/>
        <end position="179"/>
    </location>
</feature>
<feature type="transmembrane region" description="Helical" evidence="5">
    <location>
        <begin position="40"/>
        <end position="59"/>
    </location>
</feature>
<evidence type="ECO:0000313" key="7">
    <source>
        <dbReference type="Proteomes" id="UP000271162"/>
    </source>
</evidence>
<proteinExistence type="predicted"/>
<dbReference type="GO" id="GO:0022857">
    <property type="term" value="F:transmembrane transporter activity"/>
    <property type="evidence" value="ECO:0007669"/>
    <property type="project" value="InterPro"/>
</dbReference>
<feature type="transmembrane region" description="Helical" evidence="5">
    <location>
        <begin position="356"/>
        <end position="381"/>
    </location>
</feature>
<feature type="transmembrane region" description="Helical" evidence="5">
    <location>
        <begin position="434"/>
        <end position="452"/>
    </location>
</feature>
<feature type="transmembrane region" description="Helical" evidence="5">
    <location>
        <begin position="401"/>
        <end position="422"/>
    </location>
</feature>
<keyword evidence="2 5" id="KW-0812">Transmembrane</keyword>
<dbReference type="Proteomes" id="UP000271162">
    <property type="component" value="Unassembled WGS sequence"/>
</dbReference>
<reference evidence="8" key="1">
    <citation type="submission" date="2017-02" db="UniProtKB">
        <authorList>
            <consortium name="WormBaseParasite"/>
        </authorList>
    </citation>
    <scope>IDENTIFICATION</scope>
</reference>
<gene>
    <name evidence="6" type="ORF">NBR_LOCUS15609</name>
</gene>
<organism evidence="8">
    <name type="scientific">Nippostrongylus brasiliensis</name>
    <name type="common">Rat hookworm</name>
    <dbReference type="NCBI Taxonomy" id="27835"/>
    <lineage>
        <taxon>Eukaryota</taxon>
        <taxon>Metazoa</taxon>
        <taxon>Ecdysozoa</taxon>
        <taxon>Nematoda</taxon>
        <taxon>Chromadorea</taxon>
        <taxon>Rhabditida</taxon>
        <taxon>Rhabditina</taxon>
        <taxon>Rhabditomorpha</taxon>
        <taxon>Strongyloidea</taxon>
        <taxon>Heligmosomidae</taxon>
        <taxon>Nippostrongylus</taxon>
    </lineage>
</organism>
<accession>A0A0N4YFR4</accession>
<dbReference type="STRING" id="27835.A0A0N4YFR4"/>
<keyword evidence="7" id="KW-1185">Reference proteome</keyword>
<dbReference type="Pfam" id="PF00083">
    <property type="entry name" value="Sugar_tr"/>
    <property type="match status" value="2"/>
</dbReference>
<dbReference type="OMA" id="TMSPAYM"/>
<protein>
    <submittedName>
        <fullName evidence="8">Solute carrier family 22 member 13</fullName>
    </submittedName>
</protein>
<dbReference type="WBParaSite" id="NBR_0001560801-mRNA-1">
    <property type="protein sequence ID" value="NBR_0001560801-mRNA-1"/>
    <property type="gene ID" value="NBR_0001560801"/>
</dbReference>
<evidence type="ECO:0000256" key="4">
    <source>
        <dbReference type="ARBA" id="ARBA00023136"/>
    </source>
</evidence>
<feature type="transmembrane region" description="Helical" evidence="5">
    <location>
        <begin position="275"/>
        <end position="293"/>
    </location>
</feature>
<feature type="transmembrane region" description="Helical" evidence="5">
    <location>
        <begin position="458"/>
        <end position="482"/>
    </location>
</feature>
<dbReference type="Gene3D" id="1.20.1250.20">
    <property type="entry name" value="MFS general substrate transporter like domains"/>
    <property type="match status" value="1"/>
</dbReference>
<evidence type="ECO:0000256" key="3">
    <source>
        <dbReference type="ARBA" id="ARBA00022989"/>
    </source>
</evidence>
<evidence type="ECO:0000256" key="1">
    <source>
        <dbReference type="ARBA" id="ARBA00004141"/>
    </source>
</evidence>
<sequence length="489" mass="55068">MKISPIDDLEKAHDDKLVKKLHATTTDEILTEIGLLNPHSIFMILSMAFLWFLSAMPTMSPAYMSPPTSACGENCTFQTVQKEFDLQQSLFDPGEMTSSVYFLGNLMLGQMYCMAADRPSVPPRSGKLVPALSGKSITMVNWVMCCESIAFKGHSYASVLFGIFWVAGYCVVTPIALLLPSWRAVQFVTSIPTLLFGVVMLVLLPESFGFLVTKKKLYEAEAWIRRSHRWGGRRIECDVQKTIENETARVSDEKSLRESLCQLFFLYHVFHDSTLLLYMGIQTVLWVVDFMVYNALSLTSTDVIKGDANTSFVFSGLVELPCYFLMPIALDRYVSWSRMVQKRKNLRRLKFANFRLGRRPTVVLSHLLSAAALSFMCFLNAGHHRTHQLLILHLEDDPTTYLIVWLIAKFGMASAFMCCFVYGSEIFPVQYRNICLGFCATLSNVGAMLSPHCNVLDHFFSGGMFATFAVLCALCGAITRFLPETKNSH</sequence>
<dbReference type="EMBL" id="UYSL01021812">
    <property type="protein sequence ID" value="VDL79203.1"/>
    <property type="molecule type" value="Genomic_DNA"/>
</dbReference>
<dbReference type="PANTHER" id="PTHR24064">
    <property type="entry name" value="SOLUTE CARRIER FAMILY 22 MEMBER"/>
    <property type="match status" value="1"/>
</dbReference>
<reference evidence="6 7" key="2">
    <citation type="submission" date="2018-11" db="EMBL/GenBank/DDBJ databases">
        <authorList>
            <consortium name="Pathogen Informatics"/>
        </authorList>
    </citation>
    <scope>NUCLEOTIDE SEQUENCE [LARGE SCALE GENOMIC DNA]</scope>
</reference>
<comment type="subcellular location">
    <subcellularLocation>
        <location evidence="1">Membrane</location>
        <topology evidence="1">Multi-pass membrane protein</topology>
    </subcellularLocation>
</comment>
<dbReference type="SUPFAM" id="SSF103473">
    <property type="entry name" value="MFS general substrate transporter"/>
    <property type="match status" value="1"/>
</dbReference>
<dbReference type="GO" id="GO:0016020">
    <property type="term" value="C:membrane"/>
    <property type="evidence" value="ECO:0007669"/>
    <property type="project" value="UniProtKB-SubCell"/>
</dbReference>
<evidence type="ECO:0000313" key="6">
    <source>
        <dbReference type="EMBL" id="VDL79203.1"/>
    </source>
</evidence>
<evidence type="ECO:0000256" key="2">
    <source>
        <dbReference type="ARBA" id="ARBA00022692"/>
    </source>
</evidence>
<feature type="transmembrane region" description="Helical" evidence="5">
    <location>
        <begin position="185"/>
        <end position="204"/>
    </location>
</feature>
<name>A0A0N4YFR4_NIPBR</name>
<evidence type="ECO:0000313" key="8">
    <source>
        <dbReference type="WBParaSite" id="NBR_0001560801-mRNA-1"/>
    </source>
</evidence>
<keyword evidence="4 5" id="KW-0472">Membrane</keyword>
<evidence type="ECO:0000256" key="5">
    <source>
        <dbReference type="SAM" id="Phobius"/>
    </source>
</evidence>
<dbReference type="InterPro" id="IPR036259">
    <property type="entry name" value="MFS_trans_sf"/>
</dbReference>